<dbReference type="InterPro" id="IPR058245">
    <property type="entry name" value="NreC/VraR/RcsB-like_REC"/>
</dbReference>
<evidence type="ECO:0000259" key="3">
    <source>
        <dbReference type="PROSITE" id="PS50110"/>
    </source>
</evidence>
<dbReference type="Pfam" id="PF00072">
    <property type="entry name" value="Response_reg"/>
    <property type="match status" value="1"/>
</dbReference>
<dbReference type="PANTHER" id="PTHR44591:SF3">
    <property type="entry name" value="RESPONSE REGULATORY DOMAIN-CONTAINING PROTEIN"/>
    <property type="match status" value="1"/>
</dbReference>
<evidence type="ECO:0000256" key="1">
    <source>
        <dbReference type="ARBA" id="ARBA00022553"/>
    </source>
</evidence>
<dbReference type="EMBL" id="JBHUCP010000010">
    <property type="protein sequence ID" value="MFD1531161.1"/>
    <property type="molecule type" value="Genomic_DNA"/>
</dbReference>
<keyword evidence="1 2" id="KW-0597">Phosphoprotein</keyword>
<feature type="domain" description="Response regulatory" evidence="3">
    <location>
        <begin position="4"/>
        <end position="121"/>
    </location>
</feature>
<accession>A0ABW4FNJ0</accession>
<keyword evidence="5" id="KW-1185">Reference proteome</keyword>
<dbReference type="RefSeq" id="WP_343973849.1">
    <property type="nucleotide sequence ID" value="NZ_BAAAJG010000004.1"/>
</dbReference>
<dbReference type="InterPro" id="IPR001789">
    <property type="entry name" value="Sig_transdc_resp-reg_receiver"/>
</dbReference>
<proteinExistence type="predicted"/>
<dbReference type="InterPro" id="IPR011006">
    <property type="entry name" value="CheY-like_superfamily"/>
</dbReference>
<dbReference type="InterPro" id="IPR050595">
    <property type="entry name" value="Bact_response_regulator"/>
</dbReference>
<comment type="caution">
    <text evidence="4">The sequence shown here is derived from an EMBL/GenBank/DDBJ whole genome shotgun (WGS) entry which is preliminary data.</text>
</comment>
<evidence type="ECO:0000313" key="4">
    <source>
        <dbReference type="EMBL" id="MFD1531161.1"/>
    </source>
</evidence>
<dbReference type="PANTHER" id="PTHR44591">
    <property type="entry name" value="STRESS RESPONSE REGULATOR PROTEIN 1"/>
    <property type="match status" value="1"/>
</dbReference>
<dbReference type="PROSITE" id="PS50110">
    <property type="entry name" value="RESPONSE_REGULATORY"/>
    <property type="match status" value="1"/>
</dbReference>
<sequence>MVRQCLIVDDNEWFLEIAHTSLERQGMEVVGTARTIAEAVQKVAVLRPGIILVDIALGRESGFELTRRLVDEFPDLGARVVLISTRGEEDFADLIADSPAVGFLSKSLLSAQAVEALVGAGE</sequence>
<dbReference type="SUPFAM" id="SSF52172">
    <property type="entry name" value="CheY-like"/>
    <property type="match status" value="1"/>
</dbReference>
<dbReference type="Proteomes" id="UP001597145">
    <property type="component" value="Unassembled WGS sequence"/>
</dbReference>
<evidence type="ECO:0000313" key="5">
    <source>
        <dbReference type="Proteomes" id="UP001597145"/>
    </source>
</evidence>
<feature type="modified residue" description="4-aspartylphosphate" evidence="2">
    <location>
        <position position="54"/>
    </location>
</feature>
<protein>
    <submittedName>
        <fullName evidence="4">Response regulator transcription factor</fullName>
    </submittedName>
</protein>
<dbReference type="SMART" id="SM00448">
    <property type="entry name" value="REC"/>
    <property type="match status" value="1"/>
</dbReference>
<organism evidence="4 5">
    <name type="scientific">Pseudonocardia aurantiaca</name>
    <dbReference type="NCBI Taxonomy" id="75290"/>
    <lineage>
        <taxon>Bacteria</taxon>
        <taxon>Bacillati</taxon>
        <taxon>Actinomycetota</taxon>
        <taxon>Actinomycetes</taxon>
        <taxon>Pseudonocardiales</taxon>
        <taxon>Pseudonocardiaceae</taxon>
        <taxon>Pseudonocardia</taxon>
    </lineage>
</organism>
<name>A0ABW4FNJ0_9PSEU</name>
<dbReference type="CDD" id="cd17535">
    <property type="entry name" value="REC_NarL-like"/>
    <property type="match status" value="1"/>
</dbReference>
<gene>
    <name evidence="4" type="ORF">ACFSCY_17115</name>
</gene>
<evidence type="ECO:0000256" key="2">
    <source>
        <dbReference type="PROSITE-ProRule" id="PRU00169"/>
    </source>
</evidence>
<reference evidence="5" key="1">
    <citation type="journal article" date="2019" name="Int. J. Syst. Evol. Microbiol.">
        <title>The Global Catalogue of Microorganisms (GCM) 10K type strain sequencing project: providing services to taxonomists for standard genome sequencing and annotation.</title>
        <authorList>
            <consortium name="The Broad Institute Genomics Platform"/>
            <consortium name="The Broad Institute Genome Sequencing Center for Infectious Disease"/>
            <person name="Wu L."/>
            <person name="Ma J."/>
        </authorList>
    </citation>
    <scope>NUCLEOTIDE SEQUENCE [LARGE SCALE GENOMIC DNA]</scope>
    <source>
        <strain evidence="5">JCM 12165</strain>
    </source>
</reference>
<dbReference type="Gene3D" id="3.40.50.2300">
    <property type="match status" value="1"/>
</dbReference>